<sequence>MKKTLTLLLILLSAGILARAQKEYRLTKSTGNLKINLTNAIIEGYNGKEIIFSGQAIEAPEPDERAKGLVNINSTGYTDNTGLGISVTENGTDVSVKLVAKKSIGTLTIKVPENMKVSFSNRNDFDWAYRSGPAETLLLKNLKGEIEVFANNNKVRLEYNTGPMNVTTLYGSVEAVFKGDIKGPVSIISVHDYVDVTLPATTKANIELSSQAGKLYAAKEFDISIEKAESDKEITAITGSGISGKNPAIATTNGQSATIVAQPGTQVVEVAGITGQSTGKLTDGKRYIMEYPASTYSYAIGGRQAERIKGKLNGGGINLIFKSTDKSVYLRQ</sequence>
<comment type="caution">
    <text evidence="2">The sequence shown here is derived from an EMBL/GenBank/DDBJ whole genome shotgun (WGS) entry which is preliminary data.</text>
</comment>
<dbReference type="EMBL" id="WVHS01000004">
    <property type="protein sequence ID" value="MXV17118.1"/>
    <property type="molecule type" value="Genomic_DNA"/>
</dbReference>
<accession>A0A7K1Y216</accession>
<evidence type="ECO:0000313" key="3">
    <source>
        <dbReference type="Proteomes" id="UP000451233"/>
    </source>
</evidence>
<evidence type="ECO:0000313" key="2">
    <source>
        <dbReference type="EMBL" id="MXV17118.1"/>
    </source>
</evidence>
<evidence type="ECO:0008006" key="4">
    <source>
        <dbReference type="Google" id="ProtNLM"/>
    </source>
</evidence>
<protein>
    <recommendedName>
        <fullName evidence="4">DUF4097 family beta strand repeat protein</fullName>
    </recommendedName>
</protein>
<feature type="signal peptide" evidence="1">
    <location>
        <begin position="1"/>
        <end position="18"/>
    </location>
</feature>
<name>A0A7K1Y216_9SPHI</name>
<organism evidence="2 3">
    <name type="scientific">Hufsiella ginkgonis</name>
    <dbReference type="NCBI Taxonomy" id="2695274"/>
    <lineage>
        <taxon>Bacteria</taxon>
        <taxon>Pseudomonadati</taxon>
        <taxon>Bacteroidota</taxon>
        <taxon>Sphingobacteriia</taxon>
        <taxon>Sphingobacteriales</taxon>
        <taxon>Sphingobacteriaceae</taxon>
        <taxon>Hufsiella</taxon>
    </lineage>
</organism>
<gene>
    <name evidence="2" type="ORF">GS398_17590</name>
</gene>
<proteinExistence type="predicted"/>
<reference evidence="2 3" key="1">
    <citation type="submission" date="2019-11" db="EMBL/GenBank/DDBJ databases">
        <title>Pedobacter sp. HMF7056 Genome sequencing and assembly.</title>
        <authorList>
            <person name="Kang H."/>
            <person name="Kim H."/>
            <person name="Joh K."/>
        </authorList>
    </citation>
    <scope>NUCLEOTIDE SEQUENCE [LARGE SCALE GENOMIC DNA]</scope>
    <source>
        <strain evidence="2 3">HMF7056</strain>
    </source>
</reference>
<feature type="chain" id="PRO_5029908540" description="DUF4097 family beta strand repeat protein" evidence="1">
    <location>
        <begin position="19"/>
        <end position="332"/>
    </location>
</feature>
<evidence type="ECO:0000256" key="1">
    <source>
        <dbReference type="SAM" id="SignalP"/>
    </source>
</evidence>
<keyword evidence="3" id="KW-1185">Reference proteome</keyword>
<keyword evidence="1" id="KW-0732">Signal</keyword>
<dbReference type="Proteomes" id="UP000451233">
    <property type="component" value="Unassembled WGS sequence"/>
</dbReference>
<dbReference type="AlphaFoldDB" id="A0A7K1Y216"/>
<dbReference type="RefSeq" id="WP_160908119.1">
    <property type="nucleotide sequence ID" value="NZ_WVHS01000004.1"/>
</dbReference>